<proteinExistence type="predicted"/>
<dbReference type="GO" id="GO:0005789">
    <property type="term" value="C:endoplasmic reticulum membrane"/>
    <property type="evidence" value="ECO:0007669"/>
    <property type="project" value="TreeGrafter"/>
</dbReference>
<evidence type="ECO:0000313" key="1">
    <source>
        <dbReference type="EMBL" id="KUI73734.1"/>
    </source>
</evidence>
<name>A0A194WBD8_CYTMA</name>
<dbReference type="SMR" id="A0A194WBD8"/>
<dbReference type="GO" id="GO:0005741">
    <property type="term" value="C:mitochondrial outer membrane"/>
    <property type="evidence" value="ECO:0007669"/>
    <property type="project" value="TreeGrafter"/>
</dbReference>
<dbReference type="InterPro" id="IPR036291">
    <property type="entry name" value="NAD(P)-bd_dom_sf"/>
</dbReference>
<gene>
    <name evidence="1" type="ORF">VM1G_09638</name>
</gene>
<dbReference type="Proteomes" id="UP000078559">
    <property type="component" value="Chromosome 11"/>
</dbReference>
<organism evidence="1 2">
    <name type="scientific">Cytospora mali</name>
    <name type="common">Apple Valsa canker fungus</name>
    <name type="synonym">Valsa mali</name>
    <dbReference type="NCBI Taxonomy" id="578113"/>
    <lineage>
        <taxon>Eukaryota</taxon>
        <taxon>Fungi</taxon>
        <taxon>Dikarya</taxon>
        <taxon>Ascomycota</taxon>
        <taxon>Pezizomycotina</taxon>
        <taxon>Sordariomycetes</taxon>
        <taxon>Sordariomycetidae</taxon>
        <taxon>Diaporthales</taxon>
        <taxon>Cytosporaceae</taxon>
        <taxon>Cytospora</taxon>
    </lineage>
</organism>
<keyword evidence="2" id="KW-1185">Reference proteome</keyword>
<dbReference type="PANTHER" id="PTHR43647">
    <property type="entry name" value="DEHYDROGENASE"/>
    <property type="match status" value="1"/>
</dbReference>
<dbReference type="PANTHER" id="PTHR43647:SF4">
    <property type="entry name" value="KETOREDUCTASE (KR) DOMAIN-CONTAINING PROTEIN"/>
    <property type="match status" value="1"/>
</dbReference>
<dbReference type="AlphaFoldDB" id="A0A194WBD8"/>
<reference evidence="1" key="1">
    <citation type="submission" date="2014-12" db="EMBL/GenBank/DDBJ databases">
        <title>Genome Sequence of Valsa Canker Pathogens Uncovers a Specific Adaption of Colonization on Woody Bark.</title>
        <authorList>
            <person name="Yin Z."/>
            <person name="Liu H."/>
            <person name="Gao X."/>
            <person name="Li Z."/>
            <person name="Song N."/>
            <person name="Ke X."/>
            <person name="Dai Q."/>
            <person name="Wu Y."/>
            <person name="Sun Y."/>
            <person name="Xu J.-R."/>
            <person name="Kang Z.K."/>
            <person name="Wang L."/>
            <person name="Huang L."/>
        </authorList>
    </citation>
    <scope>NUCLEOTIDE SEQUENCE [LARGE SCALE GENOMIC DNA]</scope>
    <source>
        <strain evidence="1">03-8</strain>
    </source>
</reference>
<accession>A0A194WBD8</accession>
<dbReference type="EMBL" id="CM003108">
    <property type="protein sequence ID" value="KUI73734.1"/>
    <property type="molecule type" value="Genomic_DNA"/>
</dbReference>
<dbReference type="GO" id="GO:0000253">
    <property type="term" value="F:3-beta-hydroxysteroid 3-dehydrogenase (NADP+) activity"/>
    <property type="evidence" value="ECO:0007669"/>
    <property type="project" value="TreeGrafter"/>
</dbReference>
<dbReference type="GO" id="GO:0005811">
    <property type="term" value="C:lipid droplet"/>
    <property type="evidence" value="ECO:0007669"/>
    <property type="project" value="TreeGrafter"/>
</dbReference>
<dbReference type="OrthoDB" id="191139at2759"/>
<evidence type="ECO:0000313" key="2">
    <source>
        <dbReference type="Proteomes" id="UP000078559"/>
    </source>
</evidence>
<protein>
    <submittedName>
        <fullName evidence="1">Retinol dehydrogenase 13</fullName>
    </submittedName>
</protein>
<sequence length="337" mass="37206">MSGTIIVTGSNGSLAINAVRYLLTHAPEYTLVLTVRNASDEDPNTKALHNVLAQHSKQTHASIRQLDLSHLGSVHEFAQNIANEISKGDLPPLVSIVCNAYYWNLSRPMEITANDGFEKTFQITHLAHVALVLRLLGSFHPQHAGRIVLFSSDAIFPGKNGLEKIPPSIPDNLDLLAHPPPDAKNDNLAYGFQRYANTKLTVVMWTHALNRRLEKDSKLRHITAVAIHPGSLSDSRALRVNTPAMVQYLSKIVIRPLRPLLRIMDPTIRTSAEAGKDVARLAINEASPDERGYFTLLEKDESSPDSLNEQKQEQLWLQSAQWVGITAQDTALGAAFT</sequence>
<dbReference type="SUPFAM" id="SSF51735">
    <property type="entry name" value="NAD(P)-binding Rossmann-fold domains"/>
    <property type="match status" value="1"/>
</dbReference>
<dbReference type="InterPro" id="IPR051593">
    <property type="entry name" value="Ergosterol_Biosynth_ERG27"/>
</dbReference>
<dbReference type="Gene3D" id="3.40.50.720">
    <property type="entry name" value="NAD(P)-binding Rossmann-like Domain"/>
    <property type="match status" value="1"/>
</dbReference>